<gene>
    <name evidence="2" type="ORF">EZJ43_12625</name>
</gene>
<evidence type="ECO:0000313" key="2">
    <source>
        <dbReference type="EMBL" id="TDG35467.1"/>
    </source>
</evidence>
<keyword evidence="3" id="KW-1185">Reference proteome</keyword>
<dbReference type="Gene3D" id="1.20.120.450">
    <property type="entry name" value="dinb family like domain"/>
    <property type="match status" value="1"/>
</dbReference>
<dbReference type="AlphaFoldDB" id="A0A4R5MIL2"/>
<dbReference type="EMBL" id="SJCY01000009">
    <property type="protein sequence ID" value="TDG35467.1"/>
    <property type="molecule type" value="Genomic_DNA"/>
</dbReference>
<protein>
    <submittedName>
        <fullName evidence="2">DinB family protein</fullName>
    </submittedName>
</protein>
<name>A0A4R5MIL2_9SPHI</name>
<sequence>MMKQAFEFIINSRKAFIKLIDGLTIEQLNKIPEDYNNNIIWNFGHIVVTTQALCYIRTGLLQDASSIEFNEFYKKDTKPTYTVTADEVEELREMAIQSINKIEADYAAGKFGNVTPFSTSTYGVQMNTVDEILITTIGHDNMHFGYAIALRKLV</sequence>
<proteinExistence type="predicted"/>
<dbReference type="InterPro" id="IPR034660">
    <property type="entry name" value="DinB/YfiT-like"/>
</dbReference>
<evidence type="ECO:0000313" key="3">
    <source>
        <dbReference type="Proteomes" id="UP000295668"/>
    </source>
</evidence>
<dbReference type="SUPFAM" id="SSF109854">
    <property type="entry name" value="DinB/YfiT-like putative metalloenzymes"/>
    <property type="match status" value="1"/>
</dbReference>
<organism evidence="2 3">
    <name type="scientific">Pedobacter changchengzhani</name>
    <dbReference type="NCBI Taxonomy" id="2529274"/>
    <lineage>
        <taxon>Bacteria</taxon>
        <taxon>Pseudomonadati</taxon>
        <taxon>Bacteroidota</taxon>
        <taxon>Sphingobacteriia</taxon>
        <taxon>Sphingobacteriales</taxon>
        <taxon>Sphingobacteriaceae</taxon>
        <taxon>Pedobacter</taxon>
    </lineage>
</organism>
<dbReference type="OrthoDB" id="4295522at2"/>
<feature type="domain" description="DinB-like" evidence="1">
    <location>
        <begin position="12"/>
        <end position="146"/>
    </location>
</feature>
<accession>A0A4R5MIL2</accession>
<comment type="caution">
    <text evidence="2">The sequence shown here is derived from an EMBL/GenBank/DDBJ whole genome shotgun (WGS) entry which is preliminary data.</text>
</comment>
<reference evidence="2 3" key="1">
    <citation type="submission" date="2019-02" db="EMBL/GenBank/DDBJ databases">
        <title>Pedobacter sp. nov., a novel speices isolated from soil of pinguins habitat in Antarcitica.</title>
        <authorList>
            <person name="He R.-H."/>
        </authorList>
    </citation>
    <scope>NUCLEOTIDE SEQUENCE [LARGE SCALE GENOMIC DNA]</scope>
    <source>
        <strain evidence="2 3">E01020</strain>
    </source>
</reference>
<dbReference type="Proteomes" id="UP000295668">
    <property type="component" value="Unassembled WGS sequence"/>
</dbReference>
<dbReference type="InterPro" id="IPR024775">
    <property type="entry name" value="DinB-like"/>
</dbReference>
<dbReference type="Pfam" id="PF12867">
    <property type="entry name" value="DinB_2"/>
    <property type="match status" value="1"/>
</dbReference>
<evidence type="ECO:0000259" key="1">
    <source>
        <dbReference type="Pfam" id="PF12867"/>
    </source>
</evidence>